<dbReference type="Pfam" id="PF00121">
    <property type="entry name" value="TIM"/>
    <property type="match status" value="1"/>
</dbReference>
<evidence type="ECO:0000313" key="4">
    <source>
        <dbReference type="EMBL" id="OGZ08705.1"/>
    </source>
</evidence>
<dbReference type="Proteomes" id="UP000177996">
    <property type="component" value="Unassembled WGS sequence"/>
</dbReference>
<evidence type="ECO:0000256" key="2">
    <source>
        <dbReference type="ARBA" id="ARBA00023235"/>
    </source>
</evidence>
<keyword evidence="2 3" id="KW-0413">Isomerase</keyword>
<evidence type="ECO:0000313" key="5">
    <source>
        <dbReference type="Proteomes" id="UP000177996"/>
    </source>
</evidence>
<dbReference type="UniPathway" id="UPA00138"/>
<sequence length="243" mass="25731">MYPQTLGETKKVVGQLKNSAKKVHGVKIVVCPPTLFISSIVSWVKGVPISVGAQNAFTLDVGAYTGETSLAALRHIGATHVIVGHSERRALGEDDAFVAKKAIAAVKSGLCAILCVGEAVRDEGGAYFTEVGKELRDSLLGFPKSEIGRLVVAYEPIWAIGAKALRPATPEDFREMSVFIKRNLVDRFGKKAGFTVPILYGGSVDEHNAGGFLGEGGADGLLVGRASLDPKKFVSIIRQASPL</sequence>
<gene>
    <name evidence="4" type="ORF">A3D65_01240</name>
</gene>
<comment type="subunit">
    <text evidence="3">Homodimer.</text>
</comment>
<reference evidence="4 5" key="1">
    <citation type="journal article" date="2016" name="Nat. Commun.">
        <title>Thousands of microbial genomes shed light on interconnected biogeochemical processes in an aquifer system.</title>
        <authorList>
            <person name="Anantharaman K."/>
            <person name="Brown C.T."/>
            <person name="Hug L.A."/>
            <person name="Sharon I."/>
            <person name="Castelle C.J."/>
            <person name="Probst A.J."/>
            <person name="Thomas B.C."/>
            <person name="Singh A."/>
            <person name="Wilkins M.J."/>
            <person name="Karaoz U."/>
            <person name="Brodie E.L."/>
            <person name="Williams K.H."/>
            <person name="Hubbard S.S."/>
            <person name="Banfield J.F."/>
        </authorList>
    </citation>
    <scope>NUCLEOTIDE SEQUENCE [LARGE SCALE GENOMIC DNA]</scope>
</reference>
<dbReference type="GO" id="GO:0019563">
    <property type="term" value="P:glycerol catabolic process"/>
    <property type="evidence" value="ECO:0007669"/>
    <property type="project" value="TreeGrafter"/>
</dbReference>
<dbReference type="GO" id="GO:0046166">
    <property type="term" value="P:glyceraldehyde-3-phosphate biosynthetic process"/>
    <property type="evidence" value="ECO:0007669"/>
    <property type="project" value="TreeGrafter"/>
</dbReference>
<comment type="similarity">
    <text evidence="1 3">Belongs to the triosephosphate isomerase family.</text>
</comment>
<dbReference type="UniPathway" id="UPA00109">
    <property type="reaction ID" value="UER00189"/>
</dbReference>
<dbReference type="EC" id="5.3.1.1" evidence="3"/>
<dbReference type="AlphaFoldDB" id="A0A1G2D4Z6"/>
<dbReference type="CDD" id="cd00311">
    <property type="entry name" value="TIM"/>
    <property type="match status" value="1"/>
</dbReference>
<dbReference type="PROSITE" id="PS51440">
    <property type="entry name" value="TIM_2"/>
    <property type="match status" value="1"/>
</dbReference>
<keyword evidence="3" id="KW-0963">Cytoplasm</keyword>
<comment type="pathway">
    <text evidence="3">Carbohydrate biosynthesis; gluconeogenesis.</text>
</comment>
<dbReference type="InterPro" id="IPR013785">
    <property type="entry name" value="Aldolase_TIM"/>
</dbReference>
<evidence type="ECO:0000256" key="3">
    <source>
        <dbReference type="RuleBase" id="RU363013"/>
    </source>
</evidence>
<dbReference type="Gene3D" id="3.20.20.70">
    <property type="entry name" value="Aldolase class I"/>
    <property type="match status" value="1"/>
</dbReference>
<dbReference type="GO" id="GO:0006094">
    <property type="term" value="P:gluconeogenesis"/>
    <property type="evidence" value="ECO:0007669"/>
    <property type="project" value="UniProtKB-UniPathway"/>
</dbReference>
<name>A0A1G2D4Z6_9BACT</name>
<dbReference type="PANTHER" id="PTHR21139:SF42">
    <property type="entry name" value="TRIOSEPHOSPHATE ISOMERASE"/>
    <property type="match status" value="1"/>
</dbReference>
<dbReference type="InterPro" id="IPR000652">
    <property type="entry name" value="Triosephosphate_isomerase"/>
</dbReference>
<dbReference type="EMBL" id="MHLL01000030">
    <property type="protein sequence ID" value="OGZ08705.1"/>
    <property type="molecule type" value="Genomic_DNA"/>
</dbReference>
<comment type="subcellular location">
    <subcellularLocation>
        <location evidence="3">Cytoplasm</location>
    </subcellularLocation>
</comment>
<protein>
    <recommendedName>
        <fullName evidence="3">Triosephosphate isomerase</fullName>
        <ecNumber evidence="3">5.3.1.1</ecNumber>
    </recommendedName>
</protein>
<dbReference type="GO" id="GO:0006096">
    <property type="term" value="P:glycolytic process"/>
    <property type="evidence" value="ECO:0007669"/>
    <property type="project" value="UniProtKB-UniPathway"/>
</dbReference>
<comment type="pathway">
    <text evidence="3">Carbohydrate degradation; glycolysis; D-glyceraldehyde 3-phosphate from glycerone phosphate: step 1/1.</text>
</comment>
<dbReference type="GO" id="GO:0004807">
    <property type="term" value="F:triose-phosphate isomerase activity"/>
    <property type="evidence" value="ECO:0007669"/>
    <property type="project" value="UniProtKB-EC"/>
</dbReference>
<dbReference type="InterPro" id="IPR035990">
    <property type="entry name" value="TIM_sf"/>
</dbReference>
<keyword evidence="3" id="KW-0324">Glycolysis</keyword>
<comment type="catalytic activity">
    <reaction evidence="3">
        <text>D-glyceraldehyde 3-phosphate = dihydroxyacetone phosphate</text>
        <dbReference type="Rhea" id="RHEA:18585"/>
        <dbReference type="ChEBI" id="CHEBI:57642"/>
        <dbReference type="ChEBI" id="CHEBI:59776"/>
        <dbReference type="EC" id="5.3.1.1"/>
    </reaction>
</comment>
<organism evidence="4 5">
    <name type="scientific">Candidatus Lloydbacteria bacterium RIFCSPHIGHO2_02_FULL_50_13</name>
    <dbReference type="NCBI Taxonomy" id="1798661"/>
    <lineage>
        <taxon>Bacteria</taxon>
        <taxon>Candidatus Lloydiibacteriota</taxon>
    </lineage>
</organism>
<proteinExistence type="inferred from homology"/>
<keyword evidence="3" id="KW-0312">Gluconeogenesis</keyword>
<comment type="caution">
    <text evidence="4">The sequence shown here is derived from an EMBL/GenBank/DDBJ whole genome shotgun (WGS) entry which is preliminary data.</text>
</comment>
<dbReference type="SUPFAM" id="SSF51351">
    <property type="entry name" value="Triosephosphate isomerase (TIM)"/>
    <property type="match status" value="1"/>
</dbReference>
<dbReference type="GO" id="GO:0005829">
    <property type="term" value="C:cytosol"/>
    <property type="evidence" value="ECO:0007669"/>
    <property type="project" value="TreeGrafter"/>
</dbReference>
<dbReference type="PANTHER" id="PTHR21139">
    <property type="entry name" value="TRIOSEPHOSPHATE ISOMERASE"/>
    <property type="match status" value="1"/>
</dbReference>
<dbReference type="STRING" id="1798661.A3D65_01240"/>
<accession>A0A1G2D4Z6</accession>
<evidence type="ECO:0000256" key="1">
    <source>
        <dbReference type="ARBA" id="ARBA00007422"/>
    </source>
</evidence>